<dbReference type="AlphaFoldDB" id="A0AA41QMV8"/>
<sequence>MAGSLFFRAAIAAAIVLGLSATNAAALEKREAEAVVTILERLSSETRKTVFYDEDAAQEWFEIDDESSQLIPAAGFSETSWKAAFDQTMTGFIASIPQAELEQMMEEFADKLGELGKMTPEQKKAATEMLRAQMGNFEAIREKGAPYRNVVAPYSDRLKRLSKSE</sequence>
<evidence type="ECO:0008006" key="4">
    <source>
        <dbReference type="Google" id="ProtNLM"/>
    </source>
</evidence>
<name>A0AA41QMV8_9HYPH</name>
<dbReference type="Proteomes" id="UP001156140">
    <property type="component" value="Unassembled WGS sequence"/>
</dbReference>
<gene>
    <name evidence="2" type="ORF">ML536_11940</name>
</gene>
<accession>A0AA41QMV8</accession>
<evidence type="ECO:0000313" key="2">
    <source>
        <dbReference type="EMBL" id="MCI0127534.1"/>
    </source>
</evidence>
<organism evidence="2 3">
    <name type="scientific">Paradevosia shaoguanensis</name>
    <dbReference type="NCBI Taxonomy" id="1335043"/>
    <lineage>
        <taxon>Bacteria</taxon>
        <taxon>Pseudomonadati</taxon>
        <taxon>Pseudomonadota</taxon>
        <taxon>Alphaproteobacteria</taxon>
        <taxon>Hyphomicrobiales</taxon>
        <taxon>Devosiaceae</taxon>
        <taxon>Paradevosia</taxon>
    </lineage>
</organism>
<keyword evidence="1" id="KW-0732">Signal</keyword>
<feature type="signal peptide" evidence="1">
    <location>
        <begin position="1"/>
        <end position="24"/>
    </location>
</feature>
<keyword evidence="3" id="KW-1185">Reference proteome</keyword>
<evidence type="ECO:0000256" key="1">
    <source>
        <dbReference type="SAM" id="SignalP"/>
    </source>
</evidence>
<protein>
    <recommendedName>
        <fullName evidence="4">DUF2059 domain-containing protein</fullName>
    </recommendedName>
</protein>
<feature type="chain" id="PRO_5041258217" description="DUF2059 domain-containing protein" evidence="1">
    <location>
        <begin position="25"/>
        <end position="165"/>
    </location>
</feature>
<reference evidence="2" key="1">
    <citation type="submission" date="2022-03" db="EMBL/GenBank/DDBJ databases">
        <title>The complete genome sequence of a Methyloterrigena soli.</title>
        <authorList>
            <person name="Zi Z."/>
        </authorList>
    </citation>
    <scope>NUCLEOTIDE SEQUENCE</scope>
    <source>
        <strain evidence="2">M48</strain>
    </source>
</reference>
<evidence type="ECO:0000313" key="3">
    <source>
        <dbReference type="Proteomes" id="UP001156140"/>
    </source>
</evidence>
<dbReference type="EMBL" id="JALAZD010000001">
    <property type="protein sequence ID" value="MCI0127534.1"/>
    <property type="molecule type" value="Genomic_DNA"/>
</dbReference>
<comment type="caution">
    <text evidence="2">The sequence shown here is derived from an EMBL/GenBank/DDBJ whole genome shotgun (WGS) entry which is preliminary data.</text>
</comment>
<dbReference type="RefSeq" id="WP_281735989.1">
    <property type="nucleotide sequence ID" value="NZ_JAKETQ010000001.1"/>
</dbReference>
<proteinExistence type="predicted"/>